<dbReference type="GO" id="GO:0016020">
    <property type="term" value="C:membrane"/>
    <property type="evidence" value="ECO:0007669"/>
    <property type="project" value="UniProtKB-SubCell"/>
</dbReference>
<dbReference type="InterPro" id="IPR049625">
    <property type="entry name" value="Glyco_transf_61_cat"/>
</dbReference>
<dbReference type="PANTHER" id="PTHR20961:SF38">
    <property type="entry name" value="PROTEIN O-LINKED-MANNOSE BETA-1,4-N-ACETYLGLUCOSAMINYLTRANSFERASE 2"/>
    <property type="match status" value="1"/>
</dbReference>
<evidence type="ECO:0000256" key="3">
    <source>
        <dbReference type="ARBA" id="ARBA00022679"/>
    </source>
</evidence>
<keyword evidence="6" id="KW-0472">Membrane</keyword>
<gene>
    <name evidence="9" type="ORF">H0H12_06720</name>
</gene>
<organism evidence="9 10">
    <name type="scientific">Pseudomonas putida</name>
    <name type="common">Arthrobacter siderocapsulatus</name>
    <dbReference type="NCBI Taxonomy" id="303"/>
    <lineage>
        <taxon>Bacteria</taxon>
        <taxon>Pseudomonadati</taxon>
        <taxon>Pseudomonadota</taxon>
        <taxon>Gammaproteobacteria</taxon>
        <taxon>Pseudomonadales</taxon>
        <taxon>Pseudomonadaceae</taxon>
        <taxon>Pseudomonas</taxon>
    </lineage>
</organism>
<name>A0A7D5VZL5_PSEPU</name>
<dbReference type="PANTHER" id="PTHR20961">
    <property type="entry name" value="GLYCOSYLTRANSFERASE"/>
    <property type="match status" value="1"/>
</dbReference>
<dbReference type="Proteomes" id="UP000510934">
    <property type="component" value="Chromosome"/>
</dbReference>
<comment type="subcellular location">
    <subcellularLocation>
        <location evidence="1">Membrane</location>
        <topology evidence="1">Single-pass membrane protein</topology>
    </subcellularLocation>
</comment>
<keyword evidence="2" id="KW-0328">Glycosyltransferase</keyword>
<proteinExistence type="predicted"/>
<evidence type="ECO:0000256" key="6">
    <source>
        <dbReference type="ARBA" id="ARBA00023136"/>
    </source>
</evidence>
<keyword evidence="3 9" id="KW-0808">Transferase</keyword>
<keyword evidence="7" id="KW-0325">Glycoprotein</keyword>
<sequence>MLLTGINVSLKTAAEESGGVWHPVDLGCESYDWIKRQNRAVEFGVAELNNVIVNHAWQIFLPKHDMCVLDECYVNALSWFPMPHTMEDGRFTATIDKPVAEITAPTVLVGGQNNHWHMMMNWLPRIMLFEKVFGTASRYWLAMHMRPHPSQIEFLRAIKVNTDKSIVYNDPNYNHSKTFHFFKKLYVPTFFSNHTINPAVLKWWRDDIGSKLNKAGPKIYAGGIYASRQNETRVRRRIRNSAELEKLLGSKGVNTIYCDDLSLQGQARAFNEASVIVGPHGAQLANLAFAQPGTKVVLFEYKDISEYEALCQMAGLECHKIITPQVEGAPQYGGNATEERLRDFQVNIPDVRRVLKKCKI</sequence>
<reference evidence="9 10" key="1">
    <citation type="journal article" date="2009" name="Mikrobiologiia">
        <title>[Phenanthren biodegradation and interaction of Pseudomonas putida BS3701 and Burkholderia sp.BS3702 in plant rhizosphere].</title>
        <authorList>
            <person name="Ovchinnikova A.A."/>
            <person name="Vetrova A.A."/>
            <person name="Filonov A.E."/>
            <person name="Boronin A.M."/>
        </authorList>
    </citation>
    <scope>NUCLEOTIDE SEQUENCE [LARGE SCALE GENOMIC DNA]</scope>
    <source>
        <strain evidence="9 10">BS3701</strain>
    </source>
</reference>
<evidence type="ECO:0000256" key="4">
    <source>
        <dbReference type="ARBA" id="ARBA00022692"/>
    </source>
</evidence>
<dbReference type="Pfam" id="PF04577">
    <property type="entry name" value="Glyco_transf_61"/>
    <property type="match status" value="1"/>
</dbReference>
<feature type="domain" description="Glycosyltransferase 61 catalytic" evidence="8">
    <location>
        <begin position="116"/>
        <end position="297"/>
    </location>
</feature>
<dbReference type="InterPro" id="IPR007657">
    <property type="entry name" value="Glycosyltransferase_61"/>
</dbReference>
<keyword evidence="5" id="KW-1133">Transmembrane helix</keyword>
<keyword evidence="4" id="KW-0812">Transmembrane</keyword>
<accession>A0A7D5VZL5</accession>
<dbReference type="RefSeq" id="WP_180689436.1">
    <property type="nucleotide sequence ID" value="NZ_CP059052.1"/>
</dbReference>
<evidence type="ECO:0000256" key="5">
    <source>
        <dbReference type="ARBA" id="ARBA00022989"/>
    </source>
</evidence>
<protein>
    <submittedName>
        <fullName evidence="9">Glycosyltransferase family 61 protein</fullName>
    </submittedName>
</protein>
<evidence type="ECO:0000256" key="7">
    <source>
        <dbReference type="ARBA" id="ARBA00023180"/>
    </source>
</evidence>
<evidence type="ECO:0000313" key="10">
    <source>
        <dbReference type="Proteomes" id="UP000510934"/>
    </source>
</evidence>
<evidence type="ECO:0000256" key="2">
    <source>
        <dbReference type="ARBA" id="ARBA00022676"/>
    </source>
</evidence>
<dbReference type="EMBL" id="CP059052">
    <property type="protein sequence ID" value="QLJ15632.1"/>
    <property type="molecule type" value="Genomic_DNA"/>
</dbReference>
<dbReference type="AlphaFoldDB" id="A0A7D5VZL5"/>
<dbReference type="GO" id="GO:0016757">
    <property type="term" value="F:glycosyltransferase activity"/>
    <property type="evidence" value="ECO:0007669"/>
    <property type="project" value="UniProtKB-KW"/>
</dbReference>
<evidence type="ECO:0000256" key="1">
    <source>
        <dbReference type="ARBA" id="ARBA00004167"/>
    </source>
</evidence>
<evidence type="ECO:0000313" key="9">
    <source>
        <dbReference type="EMBL" id="QLJ15632.1"/>
    </source>
</evidence>
<evidence type="ECO:0000259" key="8">
    <source>
        <dbReference type="Pfam" id="PF04577"/>
    </source>
</evidence>